<feature type="domain" description="C2H2-type" evidence="2">
    <location>
        <begin position="3"/>
        <end position="35"/>
    </location>
</feature>
<keyword evidence="1" id="KW-0863">Zinc-finger</keyword>
<dbReference type="EMBL" id="CAJOBA010000005">
    <property type="protein sequence ID" value="CAF3493197.1"/>
    <property type="molecule type" value="Genomic_DNA"/>
</dbReference>
<evidence type="ECO:0000313" key="7">
    <source>
        <dbReference type="Proteomes" id="UP000663829"/>
    </source>
</evidence>
<gene>
    <name evidence="4" type="ORF">GPM918_LOCUS2013</name>
    <name evidence="3" type="ORF">OVA965_LOCUS89</name>
    <name evidence="6" type="ORF">SRO942_LOCUS2013</name>
    <name evidence="5" type="ORF">TMI583_LOCUS89</name>
</gene>
<dbReference type="PROSITE" id="PS50157">
    <property type="entry name" value="ZINC_FINGER_C2H2_2"/>
    <property type="match status" value="1"/>
</dbReference>
<dbReference type="EMBL" id="CAJNOK010000005">
    <property type="protein sequence ID" value="CAF0721668.1"/>
    <property type="molecule type" value="Genomic_DNA"/>
</dbReference>
<dbReference type="EMBL" id="CAJNOQ010000209">
    <property type="protein sequence ID" value="CAF0772638.1"/>
    <property type="molecule type" value="Genomic_DNA"/>
</dbReference>
<dbReference type="Proteomes" id="UP000663829">
    <property type="component" value="Unassembled WGS sequence"/>
</dbReference>
<reference evidence="4" key="1">
    <citation type="submission" date="2021-02" db="EMBL/GenBank/DDBJ databases">
        <authorList>
            <person name="Nowell W R."/>
        </authorList>
    </citation>
    <scope>NUCLEOTIDE SEQUENCE</scope>
</reference>
<evidence type="ECO:0000259" key="2">
    <source>
        <dbReference type="PROSITE" id="PS50157"/>
    </source>
</evidence>
<dbReference type="Proteomes" id="UP000677228">
    <property type="component" value="Unassembled WGS sequence"/>
</dbReference>
<accession>A0A813QWQ5</accession>
<keyword evidence="1" id="KW-0862">Zinc</keyword>
<evidence type="ECO:0000313" key="3">
    <source>
        <dbReference type="EMBL" id="CAF0721668.1"/>
    </source>
</evidence>
<dbReference type="GO" id="GO:0008270">
    <property type="term" value="F:zinc ion binding"/>
    <property type="evidence" value="ECO:0007669"/>
    <property type="project" value="UniProtKB-KW"/>
</dbReference>
<proteinExistence type="predicted"/>
<organism evidence="4 7">
    <name type="scientific">Didymodactylos carnosus</name>
    <dbReference type="NCBI Taxonomy" id="1234261"/>
    <lineage>
        <taxon>Eukaryota</taxon>
        <taxon>Metazoa</taxon>
        <taxon>Spiralia</taxon>
        <taxon>Gnathifera</taxon>
        <taxon>Rotifera</taxon>
        <taxon>Eurotatoria</taxon>
        <taxon>Bdelloidea</taxon>
        <taxon>Philodinida</taxon>
        <taxon>Philodinidae</taxon>
        <taxon>Didymodactylos</taxon>
    </lineage>
</organism>
<dbReference type="Proteomes" id="UP000682733">
    <property type="component" value="Unassembled WGS sequence"/>
</dbReference>
<evidence type="ECO:0000313" key="6">
    <source>
        <dbReference type="EMBL" id="CAF3554902.1"/>
    </source>
</evidence>
<comment type="caution">
    <text evidence="4">The sequence shown here is derived from an EMBL/GenBank/DDBJ whole genome shotgun (WGS) entry which is preliminary data.</text>
</comment>
<protein>
    <recommendedName>
        <fullName evidence="2">C2H2-type domain-containing protein</fullName>
    </recommendedName>
</protein>
<sequence length="123" mass="14344">MRYPCISFPLCLKTFDNGYVLRAHLLGCEHAQEKLQKEADVQLVEYSIKYNYDVTGIKTNKYYPTYATLDHSNKFYIKDKYQLSPVTDSQITHKTQRIRKAPDPALCHTQTKSISMDFSGYYT</sequence>
<dbReference type="EMBL" id="CAJOBC010000209">
    <property type="protein sequence ID" value="CAF3554902.1"/>
    <property type="molecule type" value="Genomic_DNA"/>
</dbReference>
<dbReference type="Proteomes" id="UP000681722">
    <property type="component" value="Unassembled WGS sequence"/>
</dbReference>
<evidence type="ECO:0000256" key="1">
    <source>
        <dbReference type="PROSITE-ProRule" id="PRU00042"/>
    </source>
</evidence>
<dbReference type="InterPro" id="IPR013087">
    <property type="entry name" value="Znf_C2H2_type"/>
</dbReference>
<dbReference type="OrthoDB" id="9971829at2759"/>
<name>A0A813QWQ5_9BILA</name>
<evidence type="ECO:0000313" key="4">
    <source>
        <dbReference type="EMBL" id="CAF0772638.1"/>
    </source>
</evidence>
<keyword evidence="7" id="KW-1185">Reference proteome</keyword>
<evidence type="ECO:0000313" key="5">
    <source>
        <dbReference type="EMBL" id="CAF3493197.1"/>
    </source>
</evidence>
<dbReference type="AlphaFoldDB" id="A0A813QWQ5"/>
<keyword evidence="1" id="KW-0479">Metal-binding</keyword>